<dbReference type="EMBL" id="ASPP01009124">
    <property type="protein sequence ID" value="ETO24587.1"/>
    <property type="molecule type" value="Genomic_DNA"/>
</dbReference>
<organism evidence="1 2">
    <name type="scientific">Reticulomyxa filosa</name>
    <dbReference type="NCBI Taxonomy" id="46433"/>
    <lineage>
        <taxon>Eukaryota</taxon>
        <taxon>Sar</taxon>
        <taxon>Rhizaria</taxon>
        <taxon>Retaria</taxon>
        <taxon>Foraminifera</taxon>
        <taxon>Monothalamids</taxon>
        <taxon>Reticulomyxidae</taxon>
        <taxon>Reticulomyxa</taxon>
    </lineage>
</organism>
<dbReference type="AlphaFoldDB" id="X6NGU9"/>
<reference evidence="1 2" key="1">
    <citation type="journal article" date="2013" name="Curr. Biol.">
        <title>The Genome of the Foraminiferan Reticulomyxa filosa.</title>
        <authorList>
            <person name="Glockner G."/>
            <person name="Hulsmann N."/>
            <person name="Schleicher M."/>
            <person name="Noegel A.A."/>
            <person name="Eichinger L."/>
            <person name="Gallinger C."/>
            <person name="Pawlowski J."/>
            <person name="Sierra R."/>
            <person name="Euteneuer U."/>
            <person name="Pillet L."/>
            <person name="Moustafa A."/>
            <person name="Platzer M."/>
            <person name="Groth M."/>
            <person name="Szafranski K."/>
            <person name="Schliwa M."/>
        </authorList>
    </citation>
    <scope>NUCLEOTIDE SEQUENCE [LARGE SCALE GENOMIC DNA]</scope>
</reference>
<gene>
    <name evidence="1" type="ORF">RFI_12568</name>
</gene>
<feature type="non-terminal residue" evidence="1">
    <location>
        <position position="1"/>
    </location>
</feature>
<proteinExistence type="predicted"/>
<name>X6NGU9_RETFI</name>
<protein>
    <submittedName>
        <fullName evidence="1">Uncharacterized protein</fullName>
    </submittedName>
</protein>
<dbReference type="Proteomes" id="UP000023152">
    <property type="component" value="Unassembled WGS sequence"/>
</dbReference>
<evidence type="ECO:0000313" key="2">
    <source>
        <dbReference type="Proteomes" id="UP000023152"/>
    </source>
</evidence>
<sequence>FFKKKKKKKKKKKYTMIDLFEIDDLKDTTLIISNVYKANVYNSNDIPNHKKHMVTPLPTDFPHERASVEKIKPTSTIASVNAHAGQSQPVHFTEEIKMHLIQFLLQHITFSGCVCSIAFFISDREEKKQLANRISEKILHGYDNMKNPMEWKRFFQQKKFKIQEFCNSYLQKHILKNQKEHHPKQQ</sequence>
<comment type="caution">
    <text evidence="1">The sequence shown here is derived from an EMBL/GenBank/DDBJ whole genome shotgun (WGS) entry which is preliminary data.</text>
</comment>
<accession>X6NGU9</accession>
<evidence type="ECO:0000313" key="1">
    <source>
        <dbReference type="EMBL" id="ETO24587.1"/>
    </source>
</evidence>
<keyword evidence="2" id="KW-1185">Reference proteome</keyword>